<dbReference type="CDD" id="cd01347">
    <property type="entry name" value="ligand_gated_channel"/>
    <property type="match status" value="1"/>
</dbReference>
<dbReference type="InterPro" id="IPR000531">
    <property type="entry name" value="Beta-barrel_TonB"/>
</dbReference>
<keyword evidence="5 9" id="KW-0798">TonB box</keyword>
<dbReference type="EMBL" id="PIPV01000003">
    <property type="protein sequence ID" value="RUO57050.1"/>
    <property type="molecule type" value="Genomic_DNA"/>
</dbReference>
<dbReference type="InterPro" id="IPR037066">
    <property type="entry name" value="Plug_dom_sf"/>
</dbReference>
<dbReference type="PANTHER" id="PTHR47234:SF3">
    <property type="entry name" value="SECRETIN_TONB SHORT N-TERMINAL DOMAIN-CONTAINING PROTEIN"/>
    <property type="match status" value="1"/>
</dbReference>
<evidence type="ECO:0000256" key="8">
    <source>
        <dbReference type="PROSITE-ProRule" id="PRU01360"/>
    </source>
</evidence>
<name>A0A432Y7U9_9GAMM</name>
<feature type="chain" id="PRO_5019514487" evidence="10">
    <location>
        <begin position="27"/>
        <end position="821"/>
    </location>
</feature>
<dbReference type="InterPro" id="IPR039426">
    <property type="entry name" value="TonB-dep_rcpt-like"/>
</dbReference>
<evidence type="ECO:0000256" key="3">
    <source>
        <dbReference type="ARBA" id="ARBA00022452"/>
    </source>
</evidence>
<organism evidence="13 14">
    <name type="scientific">Idiomarina fontislapidosi</name>
    <dbReference type="NCBI Taxonomy" id="263723"/>
    <lineage>
        <taxon>Bacteria</taxon>
        <taxon>Pseudomonadati</taxon>
        <taxon>Pseudomonadota</taxon>
        <taxon>Gammaproteobacteria</taxon>
        <taxon>Alteromonadales</taxon>
        <taxon>Idiomarinaceae</taxon>
        <taxon>Idiomarina</taxon>
    </lineage>
</organism>
<dbReference type="Pfam" id="PF00593">
    <property type="entry name" value="TonB_dep_Rec_b-barrel"/>
    <property type="match status" value="1"/>
</dbReference>
<evidence type="ECO:0000256" key="4">
    <source>
        <dbReference type="ARBA" id="ARBA00022692"/>
    </source>
</evidence>
<keyword evidence="7 8" id="KW-0998">Cell outer membrane</keyword>
<dbReference type="Gene3D" id="2.170.130.10">
    <property type="entry name" value="TonB-dependent receptor, plug domain"/>
    <property type="match status" value="1"/>
</dbReference>
<evidence type="ECO:0000256" key="10">
    <source>
        <dbReference type="SAM" id="SignalP"/>
    </source>
</evidence>
<evidence type="ECO:0000256" key="1">
    <source>
        <dbReference type="ARBA" id="ARBA00004571"/>
    </source>
</evidence>
<dbReference type="Gene3D" id="2.40.170.20">
    <property type="entry name" value="TonB-dependent receptor, beta-barrel domain"/>
    <property type="match status" value="1"/>
</dbReference>
<evidence type="ECO:0000259" key="12">
    <source>
        <dbReference type="Pfam" id="PF07715"/>
    </source>
</evidence>
<keyword evidence="13" id="KW-0675">Receptor</keyword>
<dbReference type="SUPFAM" id="SSF56935">
    <property type="entry name" value="Porins"/>
    <property type="match status" value="1"/>
</dbReference>
<sequence length="821" mass="88708">MKDKIIKLSVVALAVSAVCSASPALAQQQQAEEAPEDIERIVTLGSRVNGRTATESASPVDIISSEQLAETGASELGKAIQMSAPSFNFSSTTISDGSDIIRPATLRGLGPDQVLVLVNGKRRHQQALVNVQETIGKGSAGYDINAIPITAVERVEILRDGAAAQYGSDAIAGVINITLKSSDGGSVNAEIGQTYEGDGEVNQVGLNLGTTSDKGHFNVTLEYRDRGMTNRAAPATLEATGGQLIGDWWDRNGDPVVRLHVGDADSENYYAWFNSAYTLSSTTELYAFGGISSRDGGSAGFFRGRGHPRTIETLYPDGFLPQLKTEADDQSLAVGVRGDLPNAWLWDASIVYGKNEFGFNSANSANVSWYYEPAPGGGIYAETPTEAFDGELVFDQTTFNLDFNGTVDLNNELLYLALGVEFRTDGYEINAGDPVSWAYGRTNDPSVTILTPSGDPAEAGIQGFPGFSPGQEVDATRDSYGAYVDAEYYVTPDWLLAGALRYEDYDIAGDNISGKISTRYDITSDFSVRGTLATGFRAPGVQQIYYSQVLTNIVNGTLVQTGTVSNDDDVARQFGINRLEEETSESASIGIIKRWRNGLDLTVDLYQINIDDRIVISEPLTADVGAEFAAILENNNLGAAQFFTNSVDTKTQGLDIIASYPTEVLSGDLVLTTALSFVNTDVEQVNSVSSLISAEQIFNDTQVLRIEEGQPSEKASIMADWERDRWSVNVAFNYFGAVEGQAFTGIKHKWDGKWLTDLSVGYDLTDDFKVVVGANNLFDTYPDEWGSAGVPFSQAGFKYGWETLPFGINGGYYYVKAKYSF</sequence>
<reference evidence="14" key="1">
    <citation type="journal article" date="2018" name="Front. Microbiol.">
        <title>Genome-Based Analysis Reveals the Taxonomy and Diversity of the Family Idiomarinaceae.</title>
        <authorList>
            <person name="Liu Y."/>
            <person name="Lai Q."/>
            <person name="Shao Z."/>
        </authorList>
    </citation>
    <scope>NUCLEOTIDE SEQUENCE [LARGE SCALE GENOMIC DNA]</scope>
    <source>
        <strain evidence="14">F23</strain>
    </source>
</reference>
<evidence type="ECO:0000313" key="14">
    <source>
        <dbReference type="Proteomes" id="UP000287330"/>
    </source>
</evidence>
<evidence type="ECO:0000256" key="5">
    <source>
        <dbReference type="ARBA" id="ARBA00023077"/>
    </source>
</evidence>
<evidence type="ECO:0000256" key="9">
    <source>
        <dbReference type="RuleBase" id="RU003357"/>
    </source>
</evidence>
<gene>
    <name evidence="13" type="ORF">CWE25_05075</name>
</gene>
<dbReference type="OrthoDB" id="9805434at2"/>
<dbReference type="PANTHER" id="PTHR47234">
    <property type="match status" value="1"/>
</dbReference>
<dbReference type="GO" id="GO:0009279">
    <property type="term" value="C:cell outer membrane"/>
    <property type="evidence" value="ECO:0007669"/>
    <property type="project" value="UniProtKB-SubCell"/>
</dbReference>
<dbReference type="InterPro" id="IPR036942">
    <property type="entry name" value="Beta-barrel_TonB_sf"/>
</dbReference>
<keyword evidence="6 8" id="KW-0472">Membrane</keyword>
<keyword evidence="2 8" id="KW-0813">Transport</keyword>
<protein>
    <submittedName>
        <fullName evidence="13">TonB-dependent receptor</fullName>
    </submittedName>
</protein>
<comment type="caution">
    <text evidence="13">The sequence shown here is derived from an EMBL/GenBank/DDBJ whole genome shotgun (WGS) entry which is preliminary data.</text>
</comment>
<feature type="domain" description="TonB-dependent receptor plug" evidence="12">
    <location>
        <begin position="54"/>
        <end position="174"/>
    </location>
</feature>
<keyword evidence="14" id="KW-1185">Reference proteome</keyword>
<accession>A0A432Y7U9</accession>
<evidence type="ECO:0000256" key="7">
    <source>
        <dbReference type="ARBA" id="ARBA00023237"/>
    </source>
</evidence>
<evidence type="ECO:0000256" key="6">
    <source>
        <dbReference type="ARBA" id="ARBA00023136"/>
    </source>
</evidence>
<dbReference type="InterPro" id="IPR012910">
    <property type="entry name" value="Plug_dom"/>
</dbReference>
<keyword evidence="3 8" id="KW-1134">Transmembrane beta strand</keyword>
<keyword evidence="4 8" id="KW-0812">Transmembrane</keyword>
<comment type="similarity">
    <text evidence="8 9">Belongs to the TonB-dependent receptor family.</text>
</comment>
<proteinExistence type="inferred from homology"/>
<evidence type="ECO:0000313" key="13">
    <source>
        <dbReference type="EMBL" id="RUO57050.1"/>
    </source>
</evidence>
<evidence type="ECO:0000259" key="11">
    <source>
        <dbReference type="Pfam" id="PF00593"/>
    </source>
</evidence>
<dbReference type="Pfam" id="PF07715">
    <property type="entry name" value="Plug"/>
    <property type="match status" value="1"/>
</dbReference>
<dbReference type="PROSITE" id="PS52016">
    <property type="entry name" value="TONB_DEPENDENT_REC_3"/>
    <property type="match status" value="1"/>
</dbReference>
<feature type="domain" description="TonB-dependent receptor-like beta-barrel" evidence="11">
    <location>
        <begin position="288"/>
        <end position="777"/>
    </location>
</feature>
<feature type="signal peptide" evidence="10">
    <location>
        <begin position="1"/>
        <end position="26"/>
    </location>
</feature>
<dbReference type="Proteomes" id="UP000287330">
    <property type="component" value="Unassembled WGS sequence"/>
</dbReference>
<keyword evidence="10" id="KW-0732">Signal</keyword>
<dbReference type="RefSeq" id="WP_110574557.1">
    <property type="nucleotide sequence ID" value="NZ_PIPV01000003.1"/>
</dbReference>
<dbReference type="AlphaFoldDB" id="A0A432Y7U9"/>
<evidence type="ECO:0000256" key="2">
    <source>
        <dbReference type="ARBA" id="ARBA00022448"/>
    </source>
</evidence>
<comment type="subcellular location">
    <subcellularLocation>
        <location evidence="1 8">Cell outer membrane</location>
        <topology evidence="1 8">Multi-pass membrane protein</topology>
    </subcellularLocation>
</comment>